<evidence type="ECO:0000313" key="1">
    <source>
        <dbReference type="EMBL" id="KAJ8299114.1"/>
    </source>
</evidence>
<protein>
    <submittedName>
        <fullName evidence="1">Uncharacterized protein</fullName>
    </submittedName>
</protein>
<sequence>MNLDTDKSTLADRVSGKVEGAFWGKKSVIDKKDEFDLTECAKKIFGKHKGIGFKNGQPSEMWWCKFRVRNPWFSLRAAEATASVRHDAMSRPRVSLNPKHVRVIAKTGQKTVQSKCSNSGETITVIGCGNAAGRVIPPDFIVPVFIQ</sequence>
<name>A0ABQ9E4G7_TEGGR</name>
<dbReference type="Proteomes" id="UP001217089">
    <property type="component" value="Unassembled WGS sequence"/>
</dbReference>
<evidence type="ECO:0000313" key="2">
    <source>
        <dbReference type="Proteomes" id="UP001217089"/>
    </source>
</evidence>
<organism evidence="1 2">
    <name type="scientific">Tegillarca granosa</name>
    <name type="common">Malaysian cockle</name>
    <name type="synonym">Anadara granosa</name>
    <dbReference type="NCBI Taxonomy" id="220873"/>
    <lineage>
        <taxon>Eukaryota</taxon>
        <taxon>Metazoa</taxon>
        <taxon>Spiralia</taxon>
        <taxon>Lophotrochozoa</taxon>
        <taxon>Mollusca</taxon>
        <taxon>Bivalvia</taxon>
        <taxon>Autobranchia</taxon>
        <taxon>Pteriomorphia</taxon>
        <taxon>Arcoida</taxon>
        <taxon>Arcoidea</taxon>
        <taxon>Arcidae</taxon>
        <taxon>Tegillarca</taxon>
    </lineage>
</organism>
<gene>
    <name evidence="1" type="ORF">KUTeg_023174</name>
</gene>
<dbReference type="EMBL" id="JARBDR010000921">
    <property type="protein sequence ID" value="KAJ8299114.1"/>
    <property type="molecule type" value="Genomic_DNA"/>
</dbReference>
<proteinExistence type="predicted"/>
<keyword evidence="2" id="KW-1185">Reference proteome</keyword>
<comment type="caution">
    <text evidence="1">The sequence shown here is derived from an EMBL/GenBank/DDBJ whole genome shotgun (WGS) entry which is preliminary data.</text>
</comment>
<accession>A0ABQ9E4G7</accession>
<reference evidence="1 2" key="1">
    <citation type="submission" date="2022-12" db="EMBL/GenBank/DDBJ databases">
        <title>Chromosome-level genome of Tegillarca granosa.</title>
        <authorList>
            <person name="Kim J."/>
        </authorList>
    </citation>
    <scope>NUCLEOTIDE SEQUENCE [LARGE SCALE GENOMIC DNA]</scope>
    <source>
        <strain evidence="1">Teg-2019</strain>
        <tissue evidence="1">Adductor muscle</tissue>
    </source>
</reference>